<dbReference type="InterPro" id="IPR050641">
    <property type="entry name" value="RIFMO-like"/>
</dbReference>
<dbReference type="EMBL" id="BAABAL010000018">
    <property type="protein sequence ID" value="GAA4021659.1"/>
    <property type="molecule type" value="Genomic_DNA"/>
</dbReference>
<dbReference type="Gene3D" id="3.30.9.10">
    <property type="entry name" value="D-Amino Acid Oxidase, subunit A, domain 2"/>
    <property type="match status" value="1"/>
</dbReference>
<gene>
    <name evidence="5" type="ORF">GCM10022247_52330</name>
</gene>
<evidence type="ECO:0000256" key="2">
    <source>
        <dbReference type="ARBA" id="ARBA00022630"/>
    </source>
</evidence>
<keyword evidence="6" id="KW-1185">Reference proteome</keyword>
<evidence type="ECO:0000256" key="1">
    <source>
        <dbReference type="ARBA" id="ARBA00001974"/>
    </source>
</evidence>
<dbReference type="InterPro" id="IPR036188">
    <property type="entry name" value="FAD/NAD-bd_sf"/>
</dbReference>
<evidence type="ECO:0000313" key="5">
    <source>
        <dbReference type="EMBL" id="GAA4021659.1"/>
    </source>
</evidence>
<name>A0ABP7T679_9PSEU</name>
<dbReference type="SUPFAM" id="SSF51905">
    <property type="entry name" value="FAD/NAD(P)-binding domain"/>
    <property type="match status" value="1"/>
</dbReference>
<feature type="domain" description="FAD-binding" evidence="4">
    <location>
        <begin position="6"/>
        <end position="351"/>
    </location>
</feature>
<evidence type="ECO:0000256" key="3">
    <source>
        <dbReference type="ARBA" id="ARBA00022827"/>
    </source>
</evidence>
<dbReference type="RefSeq" id="WP_344879875.1">
    <property type="nucleotide sequence ID" value="NZ_BAABAL010000018.1"/>
</dbReference>
<evidence type="ECO:0000259" key="4">
    <source>
        <dbReference type="Pfam" id="PF01494"/>
    </source>
</evidence>
<reference evidence="6" key="1">
    <citation type="journal article" date="2019" name="Int. J. Syst. Evol. Microbiol.">
        <title>The Global Catalogue of Microorganisms (GCM) 10K type strain sequencing project: providing services to taxonomists for standard genome sequencing and annotation.</title>
        <authorList>
            <consortium name="The Broad Institute Genomics Platform"/>
            <consortium name="The Broad Institute Genome Sequencing Center for Infectious Disease"/>
            <person name="Wu L."/>
            <person name="Ma J."/>
        </authorList>
    </citation>
    <scope>NUCLEOTIDE SEQUENCE [LARGE SCALE GENOMIC DNA]</scope>
    <source>
        <strain evidence="6">JCM 17342</strain>
    </source>
</reference>
<dbReference type="PANTHER" id="PTHR43004">
    <property type="entry name" value="TRK SYSTEM POTASSIUM UPTAKE PROTEIN"/>
    <property type="match status" value="1"/>
</dbReference>
<comment type="caution">
    <text evidence="5">The sequence shown here is derived from an EMBL/GenBank/DDBJ whole genome shotgun (WGS) entry which is preliminary data.</text>
</comment>
<keyword evidence="2" id="KW-0285">Flavoprotein</keyword>
<organism evidence="5 6">
    <name type="scientific">Allokutzneria multivorans</name>
    <dbReference type="NCBI Taxonomy" id="1142134"/>
    <lineage>
        <taxon>Bacteria</taxon>
        <taxon>Bacillati</taxon>
        <taxon>Actinomycetota</taxon>
        <taxon>Actinomycetes</taxon>
        <taxon>Pseudonocardiales</taxon>
        <taxon>Pseudonocardiaceae</taxon>
        <taxon>Allokutzneria</taxon>
    </lineage>
</organism>
<dbReference type="Pfam" id="PF01494">
    <property type="entry name" value="FAD_binding_3"/>
    <property type="match status" value="1"/>
</dbReference>
<dbReference type="PANTHER" id="PTHR43004:SF19">
    <property type="entry name" value="BINDING MONOOXYGENASE, PUTATIVE (JCVI)-RELATED"/>
    <property type="match status" value="1"/>
</dbReference>
<evidence type="ECO:0000313" key="6">
    <source>
        <dbReference type="Proteomes" id="UP001501747"/>
    </source>
</evidence>
<dbReference type="InterPro" id="IPR002938">
    <property type="entry name" value="FAD-bd"/>
</dbReference>
<sequence>MRTTHVPVLVVGAGPVGLSTAAFLAHWGVDSLVIDKRDPTEAPPRADISPRTVEIFRSLGMGEELTEAGWRASPPMSTVFKDSGKGNVLHRGDLPPEYARRLRTCSPVDSRLSLSQRDIQLLVLRRLGDRVRLGVRLLDFTMTDLVVTATVVDERTGVREQITADYLIGADGARSHVRDGLGIAMSDLRAVAHLNTAFYRADLGDIVDQWGTTRCFVRNEHVYATIFSKNGRDQWSSHIMDYPGKPGGPSELSEEDTIRLLRAAIGDERASIRLDAVTAWTAAIGIADSFRSGRAFLVGDAAHVQSSAGGLGMNTGIQDGHNLAWKLAAALSGKPCFLDTYEPERRAAAEASQALSRRLHEAYLDGDSDPSTSIAEDYLRAMMFYAYGDTETDVLVDSVVVGSRYPHRWLDADQTVSTVDGSGWRVVDGPTLIRPDGIVAWTA</sequence>
<keyword evidence="3" id="KW-0274">FAD</keyword>
<dbReference type="PRINTS" id="PR00420">
    <property type="entry name" value="RNGMNOXGNASE"/>
</dbReference>
<dbReference type="Gene3D" id="3.50.50.60">
    <property type="entry name" value="FAD/NAD(P)-binding domain"/>
    <property type="match status" value="1"/>
</dbReference>
<dbReference type="Proteomes" id="UP001501747">
    <property type="component" value="Unassembled WGS sequence"/>
</dbReference>
<comment type="cofactor">
    <cofactor evidence="1">
        <name>FAD</name>
        <dbReference type="ChEBI" id="CHEBI:57692"/>
    </cofactor>
</comment>
<accession>A0ABP7T679</accession>
<proteinExistence type="predicted"/>
<protein>
    <submittedName>
        <fullName evidence="5">FAD-dependent oxidoreductase</fullName>
    </submittedName>
</protein>